<dbReference type="AlphaFoldDB" id="A0A7I7UQZ8"/>
<dbReference type="InterPro" id="IPR026954">
    <property type="entry name" value="PknH-like_Extracell"/>
</dbReference>
<gene>
    <name evidence="3" type="ORF">MPUL_41470</name>
</gene>
<proteinExistence type="predicted"/>
<feature type="chain" id="PRO_5029860640" evidence="1">
    <location>
        <begin position="21"/>
        <end position="239"/>
    </location>
</feature>
<protein>
    <submittedName>
        <fullName evidence="3">Sensor domain-containing protein</fullName>
    </submittedName>
</protein>
<evidence type="ECO:0000313" key="4">
    <source>
        <dbReference type="Proteomes" id="UP000467252"/>
    </source>
</evidence>
<keyword evidence="4" id="KW-1185">Reference proteome</keyword>
<evidence type="ECO:0000313" key="3">
    <source>
        <dbReference type="EMBL" id="BBY82989.1"/>
    </source>
</evidence>
<accession>A0A7I7UQZ8</accession>
<evidence type="ECO:0000256" key="1">
    <source>
        <dbReference type="SAM" id="SignalP"/>
    </source>
</evidence>
<dbReference type="Pfam" id="PF14032">
    <property type="entry name" value="PknH_C"/>
    <property type="match status" value="1"/>
</dbReference>
<feature type="signal peptide" evidence="1">
    <location>
        <begin position="1"/>
        <end position="20"/>
    </location>
</feature>
<dbReference type="Gene3D" id="3.40.1000.70">
    <property type="entry name" value="PknH-like extracellular domain"/>
    <property type="match status" value="1"/>
</dbReference>
<organism evidence="3 4">
    <name type="scientific">Mycolicibacterium pulveris</name>
    <name type="common">Mycobacterium pulveris</name>
    <dbReference type="NCBI Taxonomy" id="36813"/>
    <lineage>
        <taxon>Bacteria</taxon>
        <taxon>Bacillati</taxon>
        <taxon>Actinomycetota</taxon>
        <taxon>Actinomycetes</taxon>
        <taxon>Mycobacteriales</taxon>
        <taxon>Mycobacteriaceae</taxon>
        <taxon>Mycolicibacterium</taxon>
    </lineage>
</organism>
<reference evidence="3 4" key="1">
    <citation type="journal article" date="2019" name="Emerg. Microbes Infect.">
        <title>Comprehensive subspecies identification of 175 nontuberculous mycobacteria species based on 7547 genomic profiles.</title>
        <authorList>
            <person name="Matsumoto Y."/>
            <person name="Kinjo T."/>
            <person name="Motooka D."/>
            <person name="Nabeya D."/>
            <person name="Jung N."/>
            <person name="Uechi K."/>
            <person name="Horii T."/>
            <person name="Iida T."/>
            <person name="Fujita J."/>
            <person name="Nakamura S."/>
        </authorList>
    </citation>
    <scope>NUCLEOTIDE SEQUENCE [LARGE SCALE GENOMIC DNA]</scope>
    <source>
        <strain evidence="3 4">JCM 6370</strain>
    </source>
</reference>
<name>A0A7I7UQZ8_MYCPV</name>
<evidence type="ECO:0000259" key="2">
    <source>
        <dbReference type="Pfam" id="PF14032"/>
    </source>
</evidence>
<keyword evidence="1" id="KW-0732">Signal</keyword>
<dbReference type="Proteomes" id="UP000467252">
    <property type="component" value="Chromosome"/>
</dbReference>
<dbReference type="EMBL" id="AP022599">
    <property type="protein sequence ID" value="BBY82989.1"/>
    <property type="molecule type" value="Genomic_DNA"/>
</dbReference>
<sequence>MRPGTATVSRAIAMGAVVVAATVPLSGCVSTVSGTAVRGPDLGQFDVPPLDETKLNDVLLSIGELNGIMGSTTMRVTSELDEMTDHSDDVSDRDCLGTVYGAEEPVYDGSGWTHVRDEVAREPGDDNAHWVEQTAVLYPSPRNAQRFFDDSRRAWQNCAGTPVAIFSDDEAYFWDLDDVLTEDALITQMTTQDDADGWACQHALAVASNLTVETWACGYTIIDEAETIAREMLANAARR</sequence>
<dbReference type="InterPro" id="IPR038232">
    <property type="entry name" value="PknH-like_Extracell_sf"/>
</dbReference>
<feature type="domain" description="PknH-like extracellular" evidence="2">
    <location>
        <begin position="51"/>
        <end position="234"/>
    </location>
</feature>